<feature type="non-terminal residue" evidence="1">
    <location>
        <position position="1"/>
    </location>
</feature>
<reference evidence="1 2" key="1">
    <citation type="submission" date="2021-06" db="EMBL/GenBank/DDBJ databases">
        <authorList>
            <person name="Palmer J.M."/>
        </authorList>
    </citation>
    <scope>NUCLEOTIDE SEQUENCE [LARGE SCALE GENOMIC DNA]</scope>
    <source>
        <strain evidence="1 2">XC_2019</strain>
        <tissue evidence="1">Muscle</tissue>
    </source>
</reference>
<accession>A0ABV0QM89</accession>
<sequence length="102" mass="11415">SLLFDIKRLANPGSDTPLSLSTDCGVDKVFEIPRRSSNGGSHDLEEPGAFSVLPGHRRRFQPDIRPVVPRPGQKERVRVAADGLRHKYRDKTVFIELDRPAV</sequence>
<gene>
    <name evidence="1" type="ORF">XENOCAPTIV_018401</name>
</gene>
<comment type="caution">
    <text evidence="1">The sequence shown here is derived from an EMBL/GenBank/DDBJ whole genome shotgun (WGS) entry which is preliminary data.</text>
</comment>
<name>A0ABV0QM89_9TELE</name>
<evidence type="ECO:0000313" key="1">
    <source>
        <dbReference type="EMBL" id="MEQ2196929.1"/>
    </source>
</evidence>
<dbReference type="Proteomes" id="UP001434883">
    <property type="component" value="Unassembled WGS sequence"/>
</dbReference>
<organism evidence="1 2">
    <name type="scientific">Xenoophorus captivus</name>
    <dbReference type="NCBI Taxonomy" id="1517983"/>
    <lineage>
        <taxon>Eukaryota</taxon>
        <taxon>Metazoa</taxon>
        <taxon>Chordata</taxon>
        <taxon>Craniata</taxon>
        <taxon>Vertebrata</taxon>
        <taxon>Euteleostomi</taxon>
        <taxon>Actinopterygii</taxon>
        <taxon>Neopterygii</taxon>
        <taxon>Teleostei</taxon>
        <taxon>Neoteleostei</taxon>
        <taxon>Acanthomorphata</taxon>
        <taxon>Ovalentaria</taxon>
        <taxon>Atherinomorphae</taxon>
        <taxon>Cyprinodontiformes</taxon>
        <taxon>Goodeidae</taxon>
        <taxon>Xenoophorus</taxon>
    </lineage>
</organism>
<keyword evidence="2" id="KW-1185">Reference proteome</keyword>
<evidence type="ECO:0008006" key="3">
    <source>
        <dbReference type="Google" id="ProtNLM"/>
    </source>
</evidence>
<protein>
    <recommendedName>
        <fullName evidence="3">Neurotrophin-3</fullName>
    </recommendedName>
</protein>
<evidence type="ECO:0000313" key="2">
    <source>
        <dbReference type="Proteomes" id="UP001434883"/>
    </source>
</evidence>
<dbReference type="EMBL" id="JAHRIN010017191">
    <property type="protein sequence ID" value="MEQ2196929.1"/>
    <property type="molecule type" value="Genomic_DNA"/>
</dbReference>
<proteinExistence type="predicted"/>